<dbReference type="VEuPathDB" id="FungiDB:YALI1_A02335g"/>
<dbReference type="InterPro" id="IPR005829">
    <property type="entry name" value="Sugar_transporter_CS"/>
</dbReference>
<organism evidence="9 10">
    <name type="scientific">Yarrowia lipolytica</name>
    <name type="common">Candida lipolytica</name>
    <dbReference type="NCBI Taxonomy" id="4952"/>
    <lineage>
        <taxon>Eukaryota</taxon>
        <taxon>Fungi</taxon>
        <taxon>Dikarya</taxon>
        <taxon>Ascomycota</taxon>
        <taxon>Saccharomycotina</taxon>
        <taxon>Dipodascomycetes</taxon>
        <taxon>Dipodascales</taxon>
        <taxon>Dipodascales incertae sedis</taxon>
        <taxon>Yarrowia</taxon>
    </lineage>
</organism>
<comment type="similarity">
    <text evidence="2 7">Belongs to the major facilitator superfamily. Sugar transporter (TC 2.A.1.1) family.</text>
</comment>
<proteinExistence type="inferred from homology"/>
<dbReference type="SUPFAM" id="SSF103473">
    <property type="entry name" value="MFS general substrate transporter"/>
    <property type="match status" value="1"/>
</dbReference>
<accession>A0A1D8N3G2</accession>
<dbReference type="InterPro" id="IPR020846">
    <property type="entry name" value="MFS_dom"/>
</dbReference>
<evidence type="ECO:0000256" key="7">
    <source>
        <dbReference type="RuleBase" id="RU003346"/>
    </source>
</evidence>
<dbReference type="eggNOG" id="KOG0254">
    <property type="taxonomic scope" value="Eukaryota"/>
</dbReference>
<dbReference type="GO" id="GO:0005351">
    <property type="term" value="F:carbohydrate:proton symporter activity"/>
    <property type="evidence" value="ECO:0007669"/>
    <property type="project" value="TreeGrafter"/>
</dbReference>
<evidence type="ECO:0000313" key="9">
    <source>
        <dbReference type="EMBL" id="AOW00155.1"/>
    </source>
</evidence>
<evidence type="ECO:0000256" key="3">
    <source>
        <dbReference type="ARBA" id="ARBA00022448"/>
    </source>
</evidence>
<dbReference type="PANTHER" id="PTHR48022:SF8">
    <property type="entry name" value="MAJOR FACILITATOR SUPERFAMILY (MFS) PROFILE DOMAIN-CONTAINING PROTEIN-RELATED"/>
    <property type="match status" value="1"/>
</dbReference>
<dbReference type="PROSITE" id="PS50850">
    <property type="entry name" value="MFS"/>
    <property type="match status" value="1"/>
</dbReference>
<dbReference type="Proteomes" id="UP000182444">
    <property type="component" value="Chromosome 1A"/>
</dbReference>
<dbReference type="GO" id="GO:0016020">
    <property type="term" value="C:membrane"/>
    <property type="evidence" value="ECO:0007669"/>
    <property type="project" value="UniProtKB-SubCell"/>
</dbReference>
<dbReference type="Pfam" id="PF00083">
    <property type="entry name" value="Sugar_tr"/>
    <property type="match status" value="1"/>
</dbReference>
<keyword evidence="3 7" id="KW-0813">Transport</keyword>
<dbReference type="InterPro" id="IPR003663">
    <property type="entry name" value="Sugar/inositol_transpt"/>
</dbReference>
<dbReference type="InterPro" id="IPR005828">
    <property type="entry name" value="MFS_sugar_transport-like"/>
</dbReference>
<evidence type="ECO:0000256" key="4">
    <source>
        <dbReference type="ARBA" id="ARBA00022692"/>
    </source>
</evidence>
<evidence type="ECO:0000256" key="5">
    <source>
        <dbReference type="ARBA" id="ARBA00022989"/>
    </source>
</evidence>
<keyword evidence="6" id="KW-0472">Membrane</keyword>
<dbReference type="InterPro" id="IPR050360">
    <property type="entry name" value="MFS_Sugar_Transporters"/>
</dbReference>
<name>A0A1D8N3G2_YARLL</name>
<evidence type="ECO:0000256" key="1">
    <source>
        <dbReference type="ARBA" id="ARBA00004141"/>
    </source>
</evidence>
<dbReference type="InterPro" id="IPR036259">
    <property type="entry name" value="MFS_trans_sf"/>
</dbReference>
<keyword evidence="5" id="KW-1133">Transmembrane helix</keyword>
<evidence type="ECO:0000256" key="6">
    <source>
        <dbReference type="ARBA" id="ARBA00023136"/>
    </source>
</evidence>
<feature type="domain" description="Major facilitator superfamily (MFS) profile" evidence="8">
    <location>
        <begin position="21"/>
        <end position="482"/>
    </location>
</feature>
<dbReference type="VEuPathDB" id="FungiDB:YALI0_A01958g"/>
<comment type="subcellular location">
    <subcellularLocation>
        <location evidence="1">Membrane</location>
        <topology evidence="1">Multi-pass membrane protein</topology>
    </subcellularLocation>
</comment>
<evidence type="ECO:0000256" key="2">
    <source>
        <dbReference type="ARBA" id="ARBA00010992"/>
    </source>
</evidence>
<dbReference type="FunFam" id="1.20.1250.20:FF:000313">
    <property type="entry name" value="MFS quinate transporter"/>
    <property type="match status" value="1"/>
</dbReference>
<dbReference type="PANTHER" id="PTHR48022">
    <property type="entry name" value="PLASTIDIC GLUCOSE TRANSPORTER 4"/>
    <property type="match status" value="1"/>
</dbReference>
<dbReference type="KEGG" id="yli:2906123"/>
<dbReference type="GeneID" id="2906123"/>
<dbReference type="AlphaFoldDB" id="A0A1D8N3G2"/>
<dbReference type="RefSeq" id="XP_499669.2">
    <property type="nucleotide sequence ID" value="XM_499669.2"/>
</dbReference>
<protein>
    <recommendedName>
        <fullName evidence="8">Major facilitator superfamily (MFS) profile domain-containing protein</fullName>
    </recommendedName>
</protein>
<reference evidence="9 10" key="1">
    <citation type="journal article" date="2016" name="PLoS ONE">
        <title>Sequence Assembly of Yarrowia lipolytica Strain W29/CLIB89 Shows Transposable Element Diversity.</title>
        <authorList>
            <person name="Magnan C."/>
            <person name="Yu J."/>
            <person name="Chang I."/>
            <person name="Jahn E."/>
            <person name="Kanomata Y."/>
            <person name="Wu J."/>
            <person name="Zeller M."/>
            <person name="Oakes M."/>
            <person name="Baldi P."/>
            <person name="Sandmeyer S."/>
        </authorList>
    </citation>
    <scope>NUCLEOTIDE SEQUENCE [LARGE SCALE GENOMIC DNA]</scope>
    <source>
        <strain evidence="10">CLIB89(W29)</strain>
    </source>
</reference>
<keyword evidence="4" id="KW-0812">Transmembrane</keyword>
<dbReference type="NCBIfam" id="TIGR00879">
    <property type="entry name" value="SP"/>
    <property type="match status" value="1"/>
</dbReference>
<dbReference type="PROSITE" id="PS00217">
    <property type="entry name" value="SUGAR_TRANSPORT_2"/>
    <property type="match status" value="1"/>
</dbReference>
<dbReference type="OrthoDB" id="508119at2759"/>
<dbReference type="PRINTS" id="PR00171">
    <property type="entry name" value="SUGRTRNSPORT"/>
</dbReference>
<sequence length="533" mass="58946">MFWKNMKNEPRQVLNSTLWLSVIVFGLLGSARGLDEGMIAGTTSQASFERQFNLKDPTKTTNQQANELSNITAMVQIGSVGGALIAMFVQDRIGRIRCLQEMIILWTVGVIIEVTSYSQGQLLAGRFVAGLGIGQSVVVGPTYLAEVAPKNVRGLCTCIFSGSVYLGVMLEYFANYSTTLHMSPNSRIQWVLPTAVQFIFAGLLFIGSFFINESPRWLMKIGKDELAVETLSKIRHLPVDDLYVQGEIVDVREQIEREKQALSGTSILSLLKELVSTKANRYRLFLGIMVQLLGQWSGANAVTVYSPKFFSMLGIPSKTDQMMYTAVLGVIKFTSAICCALFLIDTIGRRRSLYTGICLQFVSMLYLGIYLAIVPATVGVDRSPSQKKAGGAAIAAIYLSGCGWALGWNSIQYLINAEIYTVRHRSLASGIIMVFHFANQYGNSKALPFMRSGITDHGSMFFFAGVLLLGLAWSWFFLPEVSGRSLESIDEMFSLPWYQIGRRGHKLVPETGTVIQIQEEEEKKGGVIHVENC</sequence>
<dbReference type="EMBL" id="CP017553">
    <property type="protein sequence ID" value="AOW00155.1"/>
    <property type="molecule type" value="Genomic_DNA"/>
</dbReference>
<evidence type="ECO:0000313" key="10">
    <source>
        <dbReference type="Proteomes" id="UP000182444"/>
    </source>
</evidence>
<gene>
    <name evidence="9" type="ORF">YALI1_A02335g</name>
</gene>
<evidence type="ECO:0000259" key="8">
    <source>
        <dbReference type="PROSITE" id="PS50850"/>
    </source>
</evidence>
<dbReference type="Gene3D" id="1.20.1250.20">
    <property type="entry name" value="MFS general substrate transporter like domains"/>
    <property type="match status" value="1"/>
</dbReference>